<proteinExistence type="inferred from homology"/>
<feature type="transmembrane region" description="Helical" evidence="9">
    <location>
        <begin position="235"/>
        <end position="260"/>
    </location>
</feature>
<reference evidence="10" key="1">
    <citation type="journal article" date="2019" name="G3 (Bethesda)">
        <title>Genome Assemblies of Two Rare Opportunistic Yeast Pathogens: Diutina rugosa (syn. Candida rugosa) and Trichomonascus ciferrii (syn. Candida ciferrii).</title>
        <authorList>
            <person name="Mixao V."/>
            <person name="Saus E."/>
            <person name="Hansen A.P."/>
            <person name="Lass-Florl C."/>
            <person name="Gabaldon T."/>
        </authorList>
    </citation>
    <scope>NUCLEOTIDE SEQUENCE</scope>
    <source>
        <strain evidence="10">CBS 4856</strain>
    </source>
</reference>
<sequence length="754" mass="84983">MQQLEYWYKKFAEIQNPEYGFQDSSELQTDDSPVKGSSQHDITLNDVAAIVPTTDDDSLPVNTLRMWAISISLATLMAGVDVFFQMRYPSVSTGVIVSMLLAYPLGNLWYLIFPEWSLKLPLGYSIELNPGPFNQKEHACVYSFVNLCISANLINNLLIEQIHYFRVDIGIGRAILFNSGCYLLSWGWAGLALPILVYPATQVWPSVLSNCALLKTLHDNTNEPANNWKVSRVNFFLIIFTSSFAWFWFPDLIFPALSTIGGWISWIKPQSAALSQVFGVKTGLGLFPLTLDWTQVTSLTNPLITPFWASASIFASFVFWIWIIMPGLYYTNKWNTAYFPIMTNNIYDVQGKEYKVENVVDKTWHLVSEKYHNYSPVMLPISVLLNIALSLGAFAAMMMSFFLNFKTDVIVPLLKSTSHNDIHNRIMNRYKKFHWSVYLVSSVAGLALGIAYCEGWSHQLQIRAYGYVVSLAICGCLFIPLALIESRSNFQLSLSVLLEVVSAFWKPGEPMSLLYFMTFGYCILQHAMHTTQSTKIGHYMKVPSRLTAVILFASGIWSSLCNSSIVAWVLYHIDDICTSGAANNMTCRYTKTYFNTHLVWGLAGSHVFASSGRYGFVLWFLLLGAAVSLAVWLLQRWKPNKFTKSINPALLMGGASSIPKVTGFNYSTWAVVGYIFNFYIHRKYNPWWKKYNFVLAISLDCGVAIAAIIIYFCVTYTGASDNFSWWGTTVGTNGCDENGCSHLPIDQLTPPSGW</sequence>
<keyword evidence="4 9" id="KW-0812">Transmembrane</keyword>
<dbReference type="InterPro" id="IPR004648">
    <property type="entry name" value="Oligpept_transpt"/>
</dbReference>
<keyword evidence="7 9" id="KW-1133">Transmembrane helix</keyword>
<feature type="transmembrane region" description="Helical" evidence="9">
    <location>
        <begin position="512"/>
        <end position="528"/>
    </location>
</feature>
<evidence type="ECO:0000256" key="9">
    <source>
        <dbReference type="SAM" id="Phobius"/>
    </source>
</evidence>
<evidence type="ECO:0000313" key="11">
    <source>
        <dbReference type="Proteomes" id="UP000761534"/>
    </source>
</evidence>
<comment type="caution">
    <text evidence="10">The sequence shown here is derived from an EMBL/GenBank/DDBJ whole genome shotgun (WGS) entry which is preliminary data.</text>
</comment>
<accession>A0A642UIC8</accession>
<evidence type="ECO:0000256" key="5">
    <source>
        <dbReference type="ARBA" id="ARBA00022856"/>
    </source>
</evidence>
<keyword evidence="5" id="KW-0571">Peptide transport</keyword>
<feature type="transmembrane region" description="Helical" evidence="9">
    <location>
        <begin position="691"/>
        <end position="712"/>
    </location>
</feature>
<dbReference type="InterPro" id="IPR004813">
    <property type="entry name" value="OPT"/>
</dbReference>
<dbReference type="OrthoDB" id="9986677at2759"/>
<comment type="similarity">
    <text evidence="2">Belongs to the oligopeptide OPT transporter family.</text>
</comment>
<evidence type="ECO:0000256" key="7">
    <source>
        <dbReference type="ARBA" id="ARBA00022989"/>
    </source>
</evidence>
<name>A0A642UIC8_9ASCO</name>
<dbReference type="NCBIfam" id="TIGR00727">
    <property type="entry name" value="ISP4_OPT"/>
    <property type="match status" value="1"/>
</dbReference>
<feature type="transmembrane region" description="Helical" evidence="9">
    <location>
        <begin position="180"/>
        <end position="200"/>
    </location>
</feature>
<evidence type="ECO:0000256" key="2">
    <source>
        <dbReference type="ARBA" id="ARBA00008807"/>
    </source>
</evidence>
<feature type="transmembrane region" description="Helical" evidence="9">
    <location>
        <begin position="464"/>
        <end position="484"/>
    </location>
</feature>
<protein>
    <recommendedName>
        <fullName evidence="12">OPT family small oligopeptide transporter</fullName>
    </recommendedName>
</protein>
<keyword evidence="11" id="KW-1185">Reference proteome</keyword>
<evidence type="ECO:0008006" key="12">
    <source>
        <dbReference type="Google" id="ProtNLM"/>
    </source>
</evidence>
<feature type="transmembrane region" description="Helical" evidence="9">
    <location>
        <begin position="64"/>
        <end position="84"/>
    </location>
</feature>
<dbReference type="VEuPathDB" id="FungiDB:TRICI_006618"/>
<feature type="transmembrane region" description="Helical" evidence="9">
    <location>
        <begin position="303"/>
        <end position="325"/>
    </location>
</feature>
<keyword evidence="8 9" id="KW-0472">Membrane</keyword>
<feature type="transmembrane region" description="Helical" evidence="9">
    <location>
        <begin position="616"/>
        <end position="634"/>
    </location>
</feature>
<evidence type="ECO:0000256" key="4">
    <source>
        <dbReference type="ARBA" id="ARBA00022692"/>
    </source>
</evidence>
<feature type="transmembrane region" description="Helical" evidence="9">
    <location>
        <begin position="91"/>
        <end position="112"/>
    </location>
</feature>
<feature type="transmembrane region" description="Helical" evidence="9">
    <location>
        <begin position="272"/>
        <end position="291"/>
    </location>
</feature>
<dbReference type="Pfam" id="PF03169">
    <property type="entry name" value="OPT"/>
    <property type="match status" value="1"/>
</dbReference>
<dbReference type="NCBIfam" id="TIGR00728">
    <property type="entry name" value="OPT_sfam"/>
    <property type="match status" value="1"/>
</dbReference>
<dbReference type="PANTHER" id="PTHR22601">
    <property type="entry name" value="ISP4 LIKE PROTEIN"/>
    <property type="match status" value="1"/>
</dbReference>
<keyword evidence="3" id="KW-0813">Transport</keyword>
<dbReference type="EMBL" id="SWFS01000549">
    <property type="protein sequence ID" value="KAA8898250.1"/>
    <property type="molecule type" value="Genomic_DNA"/>
</dbReference>
<evidence type="ECO:0000256" key="6">
    <source>
        <dbReference type="ARBA" id="ARBA00022927"/>
    </source>
</evidence>
<keyword evidence="6" id="KW-0653">Protein transport</keyword>
<dbReference type="GO" id="GO:0015031">
    <property type="term" value="P:protein transport"/>
    <property type="evidence" value="ECO:0007669"/>
    <property type="project" value="UniProtKB-KW"/>
</dbReference>
<evidence type="ECO:0000256" key="3">
    <source>
        <dbReference type="ARBA" id="ARBA00022448"/>
    </source>
</evidence>
<evidence type="ECO:0000256" key="1">
    <source>
        <dbReference type="ARBA" id="ARBA00004141"/>
    </source>
</evidence>
<comment type="subcellular location">
    <subcellularLocation>
        <location evidence="1">Membrane</location>
        <topology evidence="1">Multi-pass membrane protein</topology>
    </subcellularLocation>
</comment>
<dbReference type="GO" id="GO:0035673">
    <property type="term" value="F:oligopeptide transmembrane transporter activity"/>
    <property type="evidence" value="ECO:0007669"/>
    <property type="project" value="InterPro"/>
</dbReference>
<feature type="transmembrane region" description="Helical" evidence="9">
    <location>
        <begin position="433"/>
        <end position="452"/>
    </location>
</feature>
<feature type="transmembrane region" description="Helical" evidence="9">
    <location>
        <begin position="548"/>
        <end position="571"/>
    </location>
</feature>
<dbReference type="AlphaFoldDB" id="A0A642UIC8"/>
<evidence type="ECO:0000313" key="10">
    <source>
        <dbReference type="EMBL" id="KAA8898250.1"/>
    </source>
</evidence>
<dbReference type="Proteomes" id="UP000761534">
    <property type="component" value="Unassembled WGS sequence"/>
</dbReference>
<organism evidence="10 11">
    <name type="scientific">Trichomonascus ciferrii</name>
    <dbReference type="NCBI Taxonomy" id="44093"/>
    <lineage>
        <taxon>Eukaryota</taxon>
        <taxon>Fungi</taxon>
        <taxon>Dikarya</taxon>
        <taxon>Ascomycota</taxon>
        <taxon>Saccharomycotina</taxon>
        <taxon>Dipodascomycetes</taxon>
        <taxon>Dipodascales</taxon>
        <taxon>Trichomonascaceae</taxon>
        <taxon>Trichomonascus</taxon>
        <taxon>Trichomonascus ciferrii complex</taxon>
    </lineage>
</organism>
<evidence type="ECO:0000256" key="8">
    <source>
        <dbReference type="ARBA" id="ARBA00023136"/>
    </source>
</evidence>
<feature type="transmembrane region" description="Helical" evidence="9">
    <location>
        <begin position="377"/>
        <end position="403"/>
    </location>
</feature>
<dbReference type="GO" id="GO:0016020">
    <property type="term" value="C:membrane"/>
    <property type="evidence" value="ECO:0007669"/>
    <property type="project" value="UniProtKB-SubCell"/>
</dbReference>
<gene>
    <name evidence="10" type="ORF">TRICI_006618</name>
</gene>